<evidence type="ECO:0000256" key="5">
    <source>
        <dbReference type="ARBA" id="ARBA00022984"/>
    </source>
</evidence>
<dbReference type="RefSeq" id="WP_197311685.1">
    <property type="nucleotide sequence ID" value="NZ_JADZLT010000050.1"/>
</dbReference>
<dbReference type="PIRSF" id="PIRSF002869">
    <property type="entry name" value="MviN"/>
    <property type="match status" value="1"/>
</dbReference>
<evidence type="ECO:0000256" key="7">
    <source>
        <dbReference type="ARBA" id="ARBA00023136"/>
    </source>
</evidence>
<dbReference type="EMBL" id="JADZLT010000050">
    <property type="protein sequence ID" value="MBH0238626.1"/>
    <property type="molecule type" value="Genomic_DNA"/>
</dbReference>
<keyword evidence="6 10" id="KW-1133">Transmembrane helix</keyword>
<dbReference type="PRINTS" id="PR01806">
    <property type="entry name" value="VIRFACTRMVIN"/>
</dbReference>
<sequence length="521" mass="55085">MNLFRNFATVGMATLTSRLLGFVRDVVMAMMLGSGPTADAFFVAFRLPNLFRRLFAEGAFNSAFVPLFARAVEEDGDDGARRFAEEILAGLLLVLGLFTAVALIAAPGFVWVLAPGFASDAEKFALTTELSRIMFPYLACMSLTAMVAGMLQTYGRFALAAFAPSLLNVLLIAGMGLIWWQGSEGGREAAVVLSWSVFIAGIAQLGAVWFGLRMLGVMPRLVRPRMTVNVRRLLALGLPGLLAGGITQVNIVIGTAIASMQESAVSYLAYADRLYQLPLGVVGVAIGVVLLPDISRQLRSATPETASTSMNRALEFATALTLPAAVALAVIPTEIIHVLFERGAFTAEDTAATAAALAGFAIGLPAFVLIKVLSPGFFAREDTKTPMIYSGVSIAVNIVASLALFPVFAHVGIAIATSLSGWVNAGLLAGGLWRRGWFRLDGTALRRLPLLTLAAALMGAVLSLGAWRLAGWIGSPDLELSVASLGALCLGAGLVYAVVVHVTGVVDARRFLGLLRRRRRG</sequence>
<feature type="transmembrane region" description="Helical" evidence="10">
    <location>
        <begin position="482"/>
        <end position="508"/>
    </location>
</feature>
<keyword evidence="10 11" id="KW-0961">Cell wall biogenesis/degradation</keyword>
<comment type="similarity">
    <text evidence="9 10 11">Belongs to the MurJ/MviN family.</text>
</comment>
<proteinExistence type="inferred from homology"/>
<dbReference type="HAMAP" id="MF_02078">
    <property type="entry name" value="MurJ_MviN"/>
    <property type="match status" value="1"/>
</dbReference>
<dbReference type="InterPro" id="IPR004268">
    <property type="entry name" value="MurJ"/>
</dbReference>
<feature type="transmembrane region" description="Helical" evidence="10">
    <location>
        <begin position="192"/>
        <end position="212"/>
    </location>
</feature>
<keyword evidence="3 10" id="KW-0812">Transmembrane</keyword>
<dbReference type="GO" id="GO:0071555">
    <property type="term" value="P:cell wall organization"/>
    <property type="evidence" value="ECO:0007669"/>
    <property type="project" value="UniProtKB-UniRule"/>
</dbReference>
<feature type="transmembrane region" description="Helical" evidence="10">
    <location>
        <begin position="233"/>
        <end position="257"/>
    </location>
</feature>
<feature type="transmembrane region" description="Helical" evidence="10">
    <location>
        <begin position="134"/>
        <end position="151"/>
    </location>
</feature>
<accession>A0A931I4A5</accession>
<dbReference type="PANTHER" id="PTHR47019">
    <property type="entry name" value="LIPID II FLIPPASE MURJ"/>
    <property type="match status" value="1"/>
</dbReference>
<evidence type="ECO:0000313" key="12">
    <source>
        <dbReference type="EMBL" id="MBH0238626.1"/>
    </source>
</evidence>
<comment type="function">
    <text evidence="8 10 11">Involved in peptidoglycan biosynthesis. Transports lipid-linked peptidoglycan precursors from the inner to the outer leaflet of the cytoplasmic membrane.</text>
</comment>
<gene>
    <name evidence="10 12" type="primary">murJ</name>
    <name evidence="12" type="ORF">I5731_12390</name>
</gene>
<dbReference type="GO" id="GO:0015648">
    <property type="term" value="F:lipid-linked peptidoglycan transporter activity"/>
    <property type="evidence" value="ECO:0007669"/>
    <property type="project" value="UniProtKB-UniRule"/>
</dbReference>
<name>A0A931I4A5_9HYPH</name>
<protein>
    <recommendedName>
        <fullName evidence="10">Probable lipid II flippase MurJ</fullName>
    </recommendedName>
</protein>
<keyword evidence="10" id="KW-0997">Cell inner membrane</keyword>
<keyword evidence="2 10" id="KW-1003">Cell membrane</keyword>
<keyword evidence="13" id="KW-1185">Reference proteome</keyword>
<dbReference type="Pfam" id="PF03023">
    <property type="entry name" value="MurJ"/>
    <property type="match status" value="1"/>
</dbReference>
<feature type="transmembrane region" description="Helical" evidence="10">
    <location>
        <begin position="316"/>
        <end position="340"/>
    </location>
</feature>
<evidence type="ECO:0000256" key="6">
    <source>
        <dbReference type="ARBA" id="ARBA00022989"/>
    </source>
</evidence>
<dbReference type="GO" id="GO:0009252">
    <property type="term" value="P:peptidoglycan biosynthetic process"/>
    <property type="evidence" value="ECO:0007669"/>
    <property type="project" value="UniProtKB-UniRule"/>
</dbReference>
<evidence type="ECO:0000313" key="13">
    <source>
        <dbReference type="Proteomes" id="UP000631694"/>
    </source>
</evidence>
<dbReference type="GO" id="GO:0005886">
    <property type="term" value="C:plasma membrane"/>
    <property type="evidence" value="ECO:0007669"/>
    <property type="project" value="UniProtKB-SubCell"/>
</dbReference>
<dbReference type="PANTHER" id="PTHR47019:SF1">
    <property type="entry name" value="LIPID II FLIPPASE MURJ"/>
    <property type="match status" value="1"/>
</dbReference>
<evidence type="ECO:0000256" key="4">
    <source>
        <dbReference type="ARBA" id="ARBA00022960"/>
    </source>
</evidence>
<feature type="transmembrane region" description="Helical" evidence="10">
    <location>
        <begin position="411"/>
        <end position="429"/>
    </location>
</feature>
<keyword evidence="10 11" id="KW-0813">Transport</keyword>
<keyword evidence="7 10" id="KW-0472">Membrane</keyword>
<feature type="transmembrane region" description="Helical" evidence="10">
    <location>
        <begin position="352"/>
        <end position="374"/>
    </location>
</feature>
<evidence type="ECO:0000256" key="10">
    <source>
        <dbReference type="HAMAP-Rule" id="MF_02078"/>
    </source>
</evidence>
<reference evidence="12" key="1">
    <citation type="submission" date="2020-12" db="EMBL/GenBank/DDBJ databases">
        <title>Methylobrevis albus sp. nov., isolated from fresh water lack sediment.</title>
        <authorList>
            <person name="Zou Q."/>
        </authorList>
    </citation>
    <scope>NUCLEOTIDE SEQUENCE</scope>
    <source>
        <strain evidence="12">L22</strain>
    </source>
</reference>
<feature type="transmembrane region" description="Helical" evidence="10">
    <location>
        <begin position="277"/>
        <end position="295"/>
    </location>
</feature>
<dbReference type="AlphaFoldDB" id="A0A931I4A5"/>
<evidence type="ECO:0000256" key="3">
    <source>
        <dbReference type="ARBA" id="ARBA00022692"/>
    </source>
</evidence>
<evidence type="ECO:0000256" key="8">
    <source>
        <dbReference type="ARBA" id="ARBA00060041"/>
    </source>
</evidence>
<keyword evidence="5 10" id="KW-0573">Peptidoglycan synthesis</keyword>
<evidence type="ECO:0000256" key="1">
    <source>
        <dbReference type="ARBA" id="ARBA00004651"/>
    </source>
</evidence>
<dbReference type="GO" id="GO:0008360">
    <property type="term" value="P:regulation of cell shape"/>
    <property type="evidence" value="ECO:0007669"/>
    <property type="project" value="UniProtKB-UniRule"/>
</dbReference>
<evidence type="ECO:0000256" key="9">
    <source>
        <dbReference type="ARBA" id="ARBA00061532"/>
    </source>
</evidence>
<comment type="pathway">
    <text evidence="10">Cell wall biogenesis; peptidoglycan biosynthesis.</text>
</comment>
<feature type="transmembrane region" description="Helical" evidence="10">
    <location>
        <begin position="91"/>
        <end position="114"/>
    </location>
</feature>
<feature type="transmembrane region" description="Helical" evidence="10">
    <location>
        <begin position="450"/>
        <end position="470"/>
    </location>
</feature>
<dbReference type="InterPro" id="IPR051050">
    <property type="entry name" value="Lipid_II_flippase_MurJ/MviN"/>
</dbReference>
<evidence type="ECO:0000256" key="11">
    <source>
        <dbReference type="PIRNR" id="PIRNR002869"/>
    </source>
</evidence>
<feature type="transmembrane region" description="Helical" evidence="10">
    <location>
        <begin position="26"/>
        <end position="45"/>
    </location>
</feature>
<comment type="subcellular location">
    <subcellularLocation>
        <location evidence="10">Cell inner membrane</location>
        <topology evidence="10">Multi-pass membrane protein</topology>
    </subcellularLocation>
    <subcellularLocation>
        <location evidence="1">Cell membrane</location>
        <topology evidence="1">Multi-pass membrane protein</topology>
    </subcellularLocation>
</comment>
<evidence type="ECO:0000256" key="2">
    <source>
        <dbReference type="ARBA" id="ARBA00022475"/>
    </source>
</evidence>
<feature type="transmembrane region" description="Helical" evidence="10">
    <location>
        <begin position="158"/>
        <end position="180"/>
    </location>
</feature>
<dbReference type="CDD" id="cd13123">
    <property type="entry name" value="MATE_MurJ_like"/>
    <property type="match status" value="1"/>
</dbReference>
<comment type="caution">
    <text evidence="12">The sequence shown here is derived from an EMBL/GenBank/DDBJ whole genome shotgun (WGS) entry which is preliminary data.</text>
</comment>
<dbReference type="NCBIfam" id="TIGR01695">
    <property type="entry name" value="murJ_mviN"/>
    <property type="match status" value="1"/>
</dbReference>
<organism evidence="12 13">
    <name type="scientific">Methylobrevis albus</name>
    <dbReference type="NCBI Taxonomy" id="2793297"/>
    <lineage>
        <taxon>Bacteria</taxon>
        <taxon>Pseudomonadati</taxon>
        <taxon>Pseudomonadota</taxon>
        <taxon>Alphaproteobacteria</taxon>
        <taxon>Hyphomicrobiales</taxon>
        <taxon>Pleomorphomonadaceae</taxon>
        <taxon>Methylobrevis</taxon>
    </lineage>
</organism>
<dbReference type="Proteomes" id="UP000631694">
    <property type="component" value="Unassembled WGS sequence"/>
</dbReference>
<feature type="transmembrane region" description="Helical" evidence="10">
    <location>
        <begin position="386"/>
        <end position="405"/>
    </location>
</feature>
<dbReference type="GO" id="GO:0034204">
    <property type="term" value="P:lipid translocation"/>
    <property type="evidence" value="ECO:0007669"/>
    <property type="project" value="TreeGrafter"/>
</dbReference>
<keyword evidence="4 10" id="KW-0133">Cell shape</keyword>